<organism evidence="8 9">
    <name type="scientific">Aromia moschata</name>
    <dbReference type="NCBI Taxonomy" id="1265417"/>
    <lineage>
        <taxon>Eukaryota</taxon>
        <taxon>Metazoa</taxon>
        <taxon>Ecdysozoa</taxon>
        <taxon>Arthropoda</taxon>
        <taxon>Hexapoda</taxon>
        <taxon>Insecta</taxon>
        <taxon>Pterygota</taxon>
        <taxon>Neoptera</taxon>
        <taxon>Endopterygota</taxon>
        <taxon>Coleoptera</taxon>
        <taxon>Polyphaga</taxon>
        <taxon>Cucujiformia</taxon>
        <taxon>Chrysomeloidea</taxon>
        <taxon>Cerambycidae</taxon>
        <taxon>Cerambycinae</taxon>
        <taxon>Callichromatini</taxon>
        <taxon>Aromia</taxon>
    </lineage>
</organism>
<keyword evidence="4" id="KW-0460">Magnesium</keyword>
<sequence length="342" mass="39073">MNTRKEFSLMTGDQRPVVYENSFSEEDNKEFMAALPQVVHDLSTATPLAKVPQCAERIADCLYYTARCGGNTRPLIFLYSYKKLERRENLTPENLRLACILAWCVKVMMLTPYAVACLEILPGGGLAIRGYRIIQDMSCTLETHTVIFDDIVDESRYRYRGVCWHLRKDIGLSAIYDGELIEKVVYALLKKHFSSHPQYHNIVEFLQDTMLEIAIGQQLDSTNPGVDHLTMELFNHIVLRKGGHLFHYLPVVTAMRLANVDDPEIYQRAIPILLKMGSIFQMQDDYLDCYGDEIKLGKDFTDMRNGKTTWLVVTALEKIQRQPAPAAAGVLRESERRGDQNN</sequence>
<dbReference type="SFLD" id="SFLDS00005">
    <property type="entry name" value="Isoprenoid_Synthase_Type_I"/>
    <property type="match status" value="1"/>
</dbReference>
<dbReference type="GO" id="GO:0005737">
    <property type="term" value="C:cytoplasm"/>
    <property type="evidence" value="ECO:0007669"/>
    <property type="project" value="TreeGrafter"/>
</dbReference>
<dbReference type="PROSITE" id="PS00444">
    <property type="entry name" value="POLYPRENYL_SYNTHASE_2"/>
    <property type="match status" value="1"/>
</dbReference>
<evidence type="ECO:0000313" key="9">
    <source>
        <dbReference type="Proteomes" id="UP001162162"/>
    </source>
</evidence>
<dbReference type="InterPro" id="IPR039702">
    <property type="entry name" value="FPS1-like"/>
</dbReference>
<evidence type="ECO:0000256" key="4">
    <source>
        <dbReference type="ARBA" id="ARBA00022842"/>
    </source>
</evidence>
<evidence type="ECO:0000256" key="3">
    <source>
        <dbReference type="ARBA" id="ARBA00022723"/>
    </source>
</evidence>
<dbReference type="Proteomes" id="UP001162162">
    <property type="component" value="Unassembled WGS sequence"/>
</dbReference>
<dbReference type="EMBL" id="JAPWTK010000009">
    <property type="protein sequence ID" value="KAJ8960235.1"/>
    <property type="molecule type" value="Genomic_DNA"/>
</dbReference>
<keyword evidence="3" id="KW-0479">Metal-binding</keyword>
<comment type="similarity">
    <text evidence="7">Belongs to the FPP/GGPP synthase family.</text>
</comment>
<dbReference type="GO" id="GO:0045337">
    <property type="term" value="P:farnesyl diphosphate biosynthetic process"/>
    <property type="evidence" value="ECO:0007669"/>
    <property type="project" value="TreeGrafter"/>
</dbReference>
<dbReference type="InterPro" id="IPR000092">
    <property type="entry name" value="Polyprenyl_synt"/>
</dbReference>
<dbReference type="GO" id="GO:0004337">
    <property type="term" value="F:(2E,6E)-farnesyl diphosphate synthase activity"/>
    <property type="evidence" value="ECO:0007669"/>
    <property type="project" value="TreeGrafter"/>
</dbReference>
<evidence type="ECO:0000256" key="1">
    <source>
        <dbReference type="ARBA" id="ARBA00001946"/>
    </source>
</evidence>
<dbReference type="AlphaFoldDB" id="A0AAV8Z7Q5"/>
<dbReference type="GO" id="GO:0004161">
    <property type="term" value="F:dimethylallyltranstransferase activity"/>
    <property type="evidence" value="ECO:0007669"/>
    <property type="project" value="TreeGrafter"/>
</dbReference>
<proteinExistence type="inferred from homology"/>
<evidence type="ECO:0000256" key="6">
    <source>
        <dbReference type="ARBA" id="ARBA00034546"/>
    </source>
</evidence>
<keyword evidence="9" id="KW-1185">Reference proteome</keyword>
<name>A0AAV8Z7Q5_9CUCU</name>
<dbReference type="SUPFAM" id="SSF48576">
    <property type="entry name" value="Terpenoid synthases"/>
    <property type="match status" value="1"/>
</dbReference>
<dbReference type="Pfam" id="PF00348">
    <property type="entry name" value="polyprenyl_synt"/>
    <property type="match status" value="1"/>
</dbReference>
<dbReference type="GO" id="GO:0046872">
    <property type="term" value="F:metal ion binding"/>
    <property type="evidence" value="ECO:0007669"/>
    <property type="project" value="UniProtKB-KW"/>
</dbReference>
<protein>
    <recommendedName>
        <fullName evidence="6">Farnesyl pyrophosphate synthase</fullName>
    </recommendedName>
</protein>
<reference evidence="8" key="1">
    <citation type="journal article" date="2023" name="Insect Mol. Biol.">
        <title>Genome sequencing provides insights into the evolution of gene families encoding plant cell wall-degrading enzymes in longhorned beetles.</title>
        <authorList>
            <person name="Shin N.R."/>
            <person name="Okamura Y."/>
            <person name="Kirsch R."/>
            <person name="Pauchet Y."/>
        </authorList>
    </citation>
    <scope>NUCLEOTIDE SEQUENCE</scope>
    <source>
        <strain evidence="8">AMC_N1</strain>
    </source>
</reference>
<accession>A0AAV8Z7Q5</accession>
<evidence type="ECO:0000256" key="7">
    <source>
        <dbReference type="RuleBase" id="RU004466"/>
    </source>
</evidence>
<dbReference type="Gene3D" id="1.10.600.10">
    <property type="entry name" value="Farnesyl Diphosphate Synthase"/>
    <property type="match status" value="1"/>
</dbReference>
<comment type="cofactor">
    <cofactor evidence="1">
        <name>Mg(2+)</name>
        <dbReference type="ChEBI" id="CHEBI:18420"/>
    </cofactor>
</comment>
<dbReference type="GO" id="GO:0042811">
    <property type="term" value="P:pheromone biosynthetic process"/>
    <property type="evidence" value="ECO:0007669"/>
    <property type="project" value="UniProtKB-ARBA"/>
</dbReference>
<evidence type="ECO:0000256" key="2">
    <source>
        <dbReference type="ARBA" id="ARBA00022679"/>
    </source>
</evidence>
<dbReference type="InterPro" id="IPR033749">
    <property type="entry name" value="Polyprenyl_synt_CS"/>
</dbReference>
<evidence type="ECO:0000256" key="5">
    <source>
        <dbReference type="ARBA" id="ARBA00033740"/>
    </source>
</evidence>
<comment type="pathway">
    <text evidence="5">Pheromone biosynthesis.</text>
</comment>
<comment type="caution">
    <text evidence="8">The sequence shown here is derived from an EMBL/GenBank/DDBJ whole genome shotgun (WGS) entry which is preliminary data.</text>
</comment>
<keyword evidence="2 7" id="KW-0808">Transferase</keyword>
<evidence type="ECO:0000313" key="8">
    <source>
        <dbReference type="EMBL" id="KAJ8960235.1"/>
    </source>
</evidence>
<gene>
    <name evidence="8" type="ORF">NQ318_003960</name>
</gene>
<dbReference type="PANTHER" id="PTHR11525">
    <property type="entry name" value="FARNESYL-PYROPHOSPHATE SYNTHETASE"/>
    <property type="match status" value="1"/>
</dbReference>
<dbReference type="InterPro" id="IPR008949">
    <property type="entry name" value="Isoprenoid_synthase_dom_sf"/>
</dbReference>
<dbReference type="PANTHER" id="PTHR11525:SF0">
    <property type="entry name" value="FARNESYL PYROPHOSPHATE SYNTHASE"/>
    <property type="match status" value="1"/>
</dbReference>